<feature type="compositionally biased region" description="Polar residues" evidence="4">
    <location>
        <begin position="461"/>
        <end position="470"/>
    </location>
</feature>
<dbReference type="EMBL" id="JBCLYO010000002">
    <property type="protein sequence ID" value="KAL0092508.1"/>
    <property type="molecule type" value="Genomic_DNA"/>
</dbReference>
<feature type="compositionally biased region" description="Low complexity" evidence="4">
    <location>
        <begin position="652"/>
        <end position="661"/>
    </location>
</feature>
<feature type="compositionally biased region" description="Low complexity" evidence="4">
    <location>
        <begin position="17"/>
        <end position="47"/>
    </location>
</feature>
<protein>
    <recommendedName>
        <fullName evidence="3">Autophagy-related protein 13</fullName>
    </recommendedName>
</protein>
<feature type="region of interest" description="Disordered" evidence="4">
    <location>
        <begin position="375"/>
        <end position="535"/>
    </location>
</feature>
<feature type="compositionally biased region" description="Polar residues" evidence="4">
    <location>
        <begin position="905"/>
        <end position="920"/>
    </location>
</feature>
<evidence type="ECO:0000313" key="6">
    <source>
        <dbReference type="EMBL" id="KAL0092508.1"/>
    </source>
</evidence>
<evidence type="ECO:0000259" key="5">
    <source>
        <dbReference type="Pfam" id="PF10033"/>
    </source>
</evidence>
<feature type="region of interest" description="Disordered" evidence="4">
    <location>
        <begin position="1"/>
        <end position="97"/>
    </location>
</feature>
<comment type="caution">
    <text evidence="6">The sequence shown here is derived from an EMBL/GenBank/DDBJ whole genome shotgun (WGS) entry which is preliminary data.</text>
</comment>
<comment type="similarity">
    <text evidence="1 3">Belongs to the ATG13 family. Fungi subfamily.</text>
</comment>
<evidence type="ECO:0000256" key="2">
    <source>
        <dbReference type="ARBA" id="ARBA00023006"/>
    </source>
</evidence>
<accession>A0ABR3B8X7</accession>
<sequence length="936" mass="103870">MLPHPSNHSRPAPTEAPTSLSKSSLQSSTSSLSPTPSILGTSASSASSHHRHHSQHCTHRQCAYHAPIAHHTQNDPTNIPPMQSRPPAIPTTSISSGTRNSKLEHIIQNFYTKTAQVIVQARLDLEQERFITERKAKAKRFNVVTEDVETLREELKHWRRLSVRNGEEEPPPMVLDIFLDTTDIRQDYSLVAVDENLQRNRVGLDSSHEHPDGVQRVLIETWVLALKHPPPDTPVDLPNLYKRSIIFFRSLHSLVRLLPGHKLCQRLKDNPSPGLSLKYRLSSSTSCQSNEISLDQPIMDGDSRNQTKAYDFSDIITPLGTLKLQLVYRKSCDFQLEHANESKNEPQAEIEENYFTPTMAKHRQEQDLFTDVQSGFGSEAQGRGRDGSTRPRSIARHPLEPRSDVSFSQRSSSPVTDPQSITPPRDRRSSLVMRNPLSSSPFGRESILARSGQQIPVDVMQPSTSTSRRVSASHISPFKSPSLSSSPQAELMYSSPRPNPSPSERTRRIEFSSSFEKYKDRSSPNRGDTGGMSMMRRWSRTSDHSSVHLDTAGDADLEEFMRFVGIKQDLKILQGQASSSSQMAESSTMSPMSETSDSLSTSAFGSGSIKALSHFRNLRETHNNLSESLSSSFVAPESTDRHEGAQPVVGASLGSSTSSSSRTYMPVVPSPLHAEQAPLSPVHIPRGQNTILTASNSNSSRQHRRYHSSHQYSADQTGSHGLRTSPEQHAFSSYPKDRHHVELRRLPTVGDDNRTSTRRRSTPPTNSPQYTSVRRRYSPDDLGISAEIHRNQSQTSLSDPRPRGSIVEGSGSRHGDRASLLDDDDSLMFKMSELECESSYSQSIEAPSPSDSDGIVLHRPLADTRNYSKRLTNVNIGQSVPGNSPGNNNSTSTPKLADETPAGINYSNEPDPTTDVTGRQSQEEPPKRDGFFISDW</sequence>
<reference evidence="6 7" key="1">
    <citation type="submission" date="2024-04" db="EMBL/GenBank/DDBJ databases">
        <title>Symmetric and asymmetric DNA N6-adenine methylation regulates different biological responses in Mucorales.</title>
        <authorList>
            <consortium name="Lawrence Berkeley National Laboratory"/>
            <person name="Lax C."/>
            <person name="Mondo S.J."/>
            <person name="Osorio-Concepcion M."/>
            <person name="Muszewska A."/>
            <person name="Corrochano-Luque M."/>
            <person name="Gutierrez G."/>
            <person name="Riley R."/>
            <person name="Lipzen A."/>
            <person name="Guo J."/>
            <person name="Hundley H."/>
            <person name="Amirebrahimi M."/>
            <person name="Ng V."/>
            <person name="Lorenzo-Gutierrez D."/>
            <person name="Binder U."/>
            <person name="Yang J."/>
            <person name="Song Y."/>
            <person name="Canovas D."/>
            <person name="Navarro E."/>
            <person name="Freitag M."/>
            <person name="Gabaldon T."/>
            <person name="Grigoriev I.V."/>
            <person name="Corrochano L.M."/>
            <person name="Nicolas F.E."/>
            <person name="Garre V."/>
        </authorList>
    </citation>
    <scope>NUCLEOTIDE SEQUENCE [LARGE SCALE GENOMIC DNA]</scope>
    <source>
        <strain evidence="6 7">L51</strain>
    </source>
</reference>
<feature type="domain" description="Autophagy-related protein 13 N-terminal" evidence="5">
    <location>
        <begin position="107"/>
        <end position="334"/>
    </location>
</feature>
<feature type="region of interest" description="Disordered" evidence="4">
    <location>
        <begin position="875"/>
        <end position="936"/>
    </location>
</feature>
<feature type="compositionally biased region" description="Low complexity" evidence="4">
    <location>
        <begin position="473"/>
        <end position="487"/>
    </location>
</feature>
<feature type="compositionally biased region" description="Basic and acidic residues" evidence="4">
    <location>
        <begin position="921"/>
        <end position="930"/>
    </location>
</feature>
<feature type="compositionally biased region" description="Basic and acidic residues" evidence="4">
    <location>
        <begin position="735"/>
        <end position="755"/>
    </location>
</feature>
<feature type="compositionally biased region" description="Basic and acidic residues" evidence="4">
    <location>
        <begin position="811"/>
        <end position="820"/>
    </location>
</feature>
<organism evidence="6 7">
    <name type="scientific">Phycomyces blakesleeanus</name>
    <dbReference type="NCBI Taxonomy" id="4837"/>
    <lineage>
        <taxon>Eukaryota</taxon>
        <taxon>Fungi</taxon>
        <taxon>Fungi incertae sedis</taxon>
        <taxon>Mucoromycota</taxon>
        <taxon>Mucoromycotina</taxon>
        <taxon>Mucoromycetes</taxon>
        <taxon>Mucorales</taxon>
        <taxon>Phycomycetaceae</taxon>
        <taxon>Phycomyces</taxon>
    </lineage>
</organism>
<dbReference type="PANTHER" id="PTHR13430">
    <property type="match status" value="1"/>
</dbReference>
<dbReference type="Pfam" id="PF10033">
    <property type="entry name" value="ATG13"/>
    <property type="match status" value="1"/>
</dbReference>
<evidence type="ECO:0000256" key="4">
    <source>
        <dbReference type="SAM" id="MobiDB-lite"/>
    </source>
</evidence>
<feature type="region of interest" description="Disordered" evidence="4">
    <location>
        <begin position="628"/>
        <end position="667"/>
    </location>
</feature>
<feature type="region of interest" description="Disordered" evidence="4">
    <location>
        <begin position="788"/>
        <end position="820"/>
    </location>
</feature>
<proteinExistence type="inferred from homology"/>
<gene>
    <name evidence="6" type="ORF">J3Q64DRAFT_1830013</name>
</gene>
<dbReference type="Gene3D" id="3.30.900.10">
    <property type="entry name" value="HORMA domain"/>
    <property type="match status" value="1"/>
</dbReference>
<keyword evidence="7" id="KW-1185">Reference proteome</keyword>
<feature type="compositionally biased region" description="Low complexity" evidence="4">
    <location>
        <begin position="404"/>
        <end position="413"/>
    </location>
</feature>
<keyword evidence="2 3" id="KW-0072">Autophagy</keyword>
<dbReference type="PANTHER" id="PTHR13430:SF4">
    <property type="entry name" value="AUTOPHAGY-RELATED PROTEIN 13"/>
    <property type="match status" value="1"/>
</dbReference>
<dbReference type="InterPro" id="IPR036570">
    <property type="entry name" value="HORMA_dom_sf"/>
</dbReference>
<feature type="compositionally biased region" description="Low complexity" evidence="4">
    <location>
        <begin position="881"/>
        <end position="894"/>
    </location>
</feature>
<evidence type="ECO:0000256" key="3">
    <source>
        <dbReference type="RuleBase" id="RU361214"/>
    </source>
</evidence>
<evidence type="ECO:0000256" key="1">
    <source>
        <dbReference type="ARBA" id="ARBA00005246"/>
    </source>
</evidence>
<dbReference type="Proteomes" id="UP001448207">
    <property type="component" value="Unassembled WGS sequence"/>
</dbReference>
<feature type="region of interest" description="Disordered" evidence="4">
    <location>
        <begin position="692"/>
        <end position="775"/>
    </location>
</feature>
<name>A0ABR3B8X7_PHYBL</name>
<feature type="region of interest" description="Disordered" evidence="4">
    <location>
        <begin position="577"/>
        <end position="603"/>
    </location>
</feature>
<dbReference type="InterPro" id="IPR040182">
    <property type="entry name" value="ATG13"/>
</dbReference>
<dbReference type="InterPro" id="IPR018731">
    <property type="entry name" value="Atg13_N"/>
</dbReference>
<feature type="compositionally biased region" description="Basic residues" evidence="4">
    <location>
        <begin position="48"/>
        <end position="59"/>
    </location>
</feature>
<feature type="compositionally biased region" description="Low complexity" evidence="4">
    <location>
        <begin position="577"/>
        <end position="598"/>
    </location>
</feature>
<evidence type="ECO:0000313" key="7">
    <source>
        <dbReference type="Proteomes" id="UP001448207"/>
    </source>
</evidence>
<feature type="compositionally biased region" description="Basic and acidic residues" evidence="4">
    <location>
        <begin position="504"/>
        <end position="523"/>
    </location>
</feature>